<proteinExistence type="predicted"/>
<dbReference type="EMBL" id="MU864934">
    <property type="protein sequence ID" value="KAK4466120.1"/>
    <property type="molecule type" value="Genomic_DNA"/>
</dbReference>
<protein>
    <submittedName>
        <fullName evidence="2">Uncharacterized protein</fullName>
    </submittedName>
</protein>
<dbReference type="Proteomes" id="UP001321749">
    <property type="component" value="Unassembled WGS sequence"/>
</dbReference>
<comment type="caution">
    <text evidence="2">The sequence shown here is derived from an EMBL/GenBank/DDBJ whole genome shotgun (WGS) entry which is preliminary data.</text>
</comment>
<reference evidence="2" key="2">
    <citation type="submission" date="2023-06" db="EMBL/GenBank/DDBJ databases">
        <authorList>
            <consortium name="Lawrence Berkeley National Laboratory"/>
            <person name="Mondo S.J."/>
            <person name="Hensen N."/>
            <person name="Bonometti L."/>
            <person name="Westerberg I."/>
            <person name="Brannstrom I.O."/>
            <person name="Guillou S."/>
            <person name="Cros-Aarteil S."/>
            <person name="Calhoun S."/>
            <person name="Haridas S."/>
            <person name="Kuo A."/>
            <person name="Pangilinan J."/>
            <person name="Riley R."/>
            <person name="Labutti K."/>
            <person name="Andreopoulos B."/>
            <person name="Lipzen A."/>
            <person name="Chen C."/>
            <person name="Yanf M."/>
            <person name="Daum C."/>
            <person name="Ng V."/>
            <person name="Clum A."/>
            <person name="Steindorff A."/>
            <person name="Ohm R."/>
            <person name="Martin F."/>
            <person name="Silar P."/>
            <person name="Natvig D."/>
            <person name="Lalanne C."/>
            <person name="Gautier V."/>
            <person name="Ament-Velasquez S.L."/>
            <person name="Kruys A."/>
            <person name="Hutchinson M.I."/>
            <person name="Powell A.J."/>
            <person name="Barry K."/>
            <person name="Miller A.N."/>
            <person name="Grigoriev I.V."/>
            <person name="Debuchy R."/>
            <person name="Gladieux P."/>
            <person name="Thoren M.H."/>
            <person name="Johannesson H."/>
        </authorList>
    </citation>
    <scope>NUCLEOTIDE SEQUENCE</scope>
    <source>
        <strain evidence="2">PSN324</strain>
    </source>
</reference>
<reference evidence="2" key="1">
    <citation type="journal article" date="2023" name="Mol. Phylogenet. Evol.">
        <title>Genome-scale phylogeny and comparative genomics of the fungal order Sordariales.</title>
        <authorList>
            <person name="Hensen N."/>
            <person name="Bonometti L."/>
            <person name="Westerberg I."/>
            <person name="Brannstrom I.O."/>
            <person name="Guillou S."/>
            <person name="Cros-Aarteil S."/>
            <person name="Calhoun S."/>
            <person name="Haridas S."/>
            <person name="Kuo A."/>
            <person name="Mondo S."/>
            <person name="Pangilinan J."/>
            <person name="Riley R."/>
            <person name="LaButti K."/>
            <person name="Andreopoulos B."/>
            <person name="Lipzen A."/>
            <person name="Chen C."/>
            <person name="Yan M."/>
            <person name="Daum C."/>
            <person name="Ng V."/>
            <person name="Clum A."/>
            <person name="Steindorff A."/>
            <person name="Ohm R.A."/>
            <person name="Martin F."/>
            <person name="Silar P."/>
            <person name="Natvig D.O."/>
            <person name="Lalanne C."/>
            <person name="Gautier V."/>
            <person name="Ament-Velasquez S.L."/>
            <person name="Kruys A."/>
            <person name="Hutchinson M.I."/>
            <person name="Powell A.J."/>
            <person name="Barry K."/>
            <person name="Miller A.N."/>
            <person name="Grigoriev I.V."/>
            <person name="Debuchy R."/>
            <person name="Gladieux P."/>
            <person name="Hiltunen Thoren M."/>
            <person name="Johannesson H."/>
        </authorList>
    </citation>
    <scope>NUCLEOTIDE SEQUENCE</scope>
    <source>
        <strain evidence="2">PSN324</strain>
    </source>
</reference>
<accession>A0AAV9HZ53</accession>
<evidence type="ECO:0000313" key="2">
    <source>
        <dbReference type="EMBL" id="KAK4466120.1"/>
    </source>
</evidence>
<sequence>MVKLTTLLPLALEAHGLFAPPRTCLVTSSSNIHARSEHYAGFKNLSFFESAFQSMELSDYLTPYPGQPRRYDQIPDLAAIPSVNFRYRKRPFGTVPEACYDTAALLGLKPTDIEVYDINFADCPVSTPVCRHKDFPMSIEATLRDLSRVPPNARQLLRTLLLLPPAEDGRIAMTDMELYDLRVHQDVRTVPFIWFHEFAHIIDHHLAAIQGRAEYALGWSHDLESSWSRALSTTSKDTCMATEYAKSHPQEAFAETAILVAAYLRSGVLPKRALCLMEQFLAAKEVLTPYFEPSQKNCSVPFKHTKQPSICVSAEAEAQGLCKHLDRDWELNPMNWTALPAQIEALKPTRMNCLNKPVQVLTPSLQMCRSLRYRSNPRCAT</sequence>
<evidence type="ECO:0000256" key="1">
    <source>
        <dbReference type="SAM" id="SignalP"/>
    </source>
</evidence>
<keyword evidence="3" id="KW-1185">Reference proteome</keyword>
<evidence type="ECO:0000313" key="3">
    <source>
        <dbReference type="Proteomes" id="UP001321749"/>
    </source>
</evidence>
<keyword evidence="1" id="KW-0732">Signal</keyword>
<gene>
    <name evidence="2" type="ORF">QBC42DRAFT_282785</name>
</gene>
<dbReference type="AlphaFoldDB" id="A0AAV9HZ53"/>
<name>A0AAV9HZ53_9PEZI</name>
<organism evidence="2 3">
    <name type="scientific">Cladorrhinum samala</name>
    <dbReference type="NCBI Taxonomy" id="585594"/>
    <lineage>
        <taxon>Eukaryota</taxon>
        <taxon>Fungi</taxon>
        <taxon>Dikarya</taxon>
        <taxon>Ascomycota</taxon>
        <taxon>Pezizomycotina</taxon>
        <taxon>Sordariomycetes</taxon>
        <taxon>Sordariomycetidae</taxon>
        <taxon>Sordariales</taxon>
        <taxon>Podosporaceae</taxon>
        <taxon>Cladorrhinum</taxon>
    </lineage>
</organism>
<feature type="chain" id="PRO_5043799018" evidence="1">
    <location>
        <begin position="17"/>
        <end position="381"/>
    </location>
</feature>
<feature type="signal peptide" evidence="1">
    <location>
        <begin position="1"/>
        <end position="16"/>
    </location>
</feature>